<protein>
    <submittedName>
        <fullName evidence="1">Phage antirestriction protein</fullName>
    </submittedName>
</protein>
<dbReference type="PATRIC" id="fig|1354253.4.peg.4313"/>
<evidence type="ECO:0000313" key="2">
    <source>
        <dbReference type="Proteomes" id="UP000078504"/>
    </source>
</evidence>
<dbReference type="RefSeq" id="WP_064518703.1">
    <property type="nucleotide sequence ID" value="NZ_LXEP01000042.1"/>
</dbReference>
<dbReference type="EMBL" id="LXEP01000042">
    <property type="protein sequence ID" value="OAT17274.1"/>
    <property type="molecule type" value="Genomic_DNA"/>
</dbReference>
<accession>A0A1B7HNR4</accession>
<evidence type="ECO:0000313" key="1">
    <source>
        <dbReference type="EMBL" id="OAT17274.1"/>
    </source>
</evidence>
<dbReference type="AlphaFoldDB" id="A0A1B7HNR4"/>
<name>A0A1B7HNR4_9ENTR</name>
<dbReference type="Proteomes" id="UP000078504">
    <property type="component" value="Unassembled WGS sequence"/>
</dbReference>
<comment type="caution">
    <text evidence="1">The sequence shown here is derived from an EMBL/GenBank/DDBJ whole genome shotgun (WGS) entry which is preliminary data.</text>
</comment>
<organism evidence="1 2">
    <name type="scientific">Buttiauxella gaviniae ATCC 51604</name>
    <dbReference type="NCBI Taxonomy" id="1354253"/>
    <lineage>
        <taxon>Bacteria</taxon>
        <taxon>Pseudomonadati</taxon>
        <taxon>Pseudomonadota</taxon>
        <taxon>Gammaproteobacteria</taxon>
        <taxon>Enterobacterales</taxon>
        <taxon>Enterobacteriaceae</taxon>
        <taxon>Buttiauxella</taxon>
    </lineage>
</organism>
<proteinExistence type="predicted"/>
<reference evidence="1 2" key="1">
    <citation type="submission" date="2016-04" db="EMBL/GenBank/DDBJ databases">
        <title>ATOL: Assembling a taxonomically balanced genome-scale reconstruction of the evolutionary history of the Enterobacteriaceae.</title>
        <authorList>
            <person name="Plunkett G.III."/>
            <person name="Neeno-Eckwall E.C."/>
            <person name="Glasner J.D."/>
            <person name="Perna N.T."/>
        </authorList>
    </citation>
    <scope>NUCLEOTIDE SEQUENCE [LARGE SCALE GENOMIC DNA]</scope>
    <source>
        <strain evidence="1 2">ATCC 51604</strain>
    </source>
</reference>
<gene>
    <name evidence="1" type="ORF">M977_04204</name>
</gene>
<sequence>MTTQTQSEFVPANKPQFTLSATLVQMYSLRRPDARNGITVRKKSCDGEKSMAANRVYGSVCLKNAFQVKNCTKPAFSMKQRSAPSEVRFSPLSFMVKRQLKALIENPNHQGIISPP</sequence>